<reference evidence="2 3" key="1">
    <citation type="journal article" date="2015" name="Genome Biol. Evol.">
        <title>Phylogenomic analyses indicate that early fungi evolved digesting cell walls of algal ancestors of land plants.</title>
        <authorList>
            <person name="Chang Y."/>
            <person name="Wang S."/>
            <person name="Sekimoto S."/>
            <person name="Aerts A.L."/>
            <person name="Choi C."/>
            <person name="Clum A."/>
            <person name="LaButti K.M."/>
            <person name="Lindquist E.A."/>
            <person name="Yee Ngan C."/>
            <person name="Ohm R.A."/>
            <person name="Salamov A.A."/>
            <person name="Grigoriev I.V."/>
            <person name="Spatafora J.W."/>
            <person name="Berbee M.L."/>
        </authorList>
    </citation>
    <scope>NUCLEOTIDE SEQUENCE [LARGE SCALE GENOMIC DNA]</scope>
    <source>
        <strain evidence="2 3">NRRL 28638</strain>
    </source>
</reference>
<keyword evidence="1" id="KW-0472">Membrane</keyword>
<protein>
    <submittedName>
        <fullName evidence="2">Uncharacterized protein</fullName>
    </submittedName>
</protein>
<keyword evidence="3" id="KW-1185">Reference proteome</keyword>
<sequence>MNSTINPNDPTGVYTNTLRVKESKHTDIILTVIAVVVDSIASGGLLFRSIFTGVP</sequence>
<dbReference type="Proteomes" id="UP000070444">
    <property type="component" value="Unassembled WGS sequence"/>
</dbReference>
<gene>
    <name evidence="2" type="ORF">CONCODRAFT_13856</name>
</gene>
<organism evidence="2 3">
    <name type="scientific">Conidiobolus coronatus (strain ATCC 28846 / CBS 209.66 / NRRL 28638)</name>
    <name type="common">Delacroixia coronata</name>
    <dbReference type="NCBI Taxonomy" id="796925"/>
    <lineage>
        <taxon>Eukaryota</taxon>
        <taxon>Fungi</taxon>
        <taxon>Fungi incertae sedis</taxon>
        <taxon>Zoopagomycota</taxon>
        <taxon>Entomophthoromycotina</taxon>
        <taxon>Entomophthoromycetes</taxon>
        <taxon>Entomophthorales</taxon>
        <taxon>Ancylistaceae</taxon>
        <taxon>Conidiobolus</taxon>
    </lineage>
</organism>
<dbReference type="AlphaFoldDB" id="A0A137NQ07"/>
<keyword evidence="1" id="KW-0812">Transmembrane</keyword>
<dbReference type="EMBL" id="KQ965142">
    <property type="protein sequence ID" value="KXN64827.1"/>
    <property type="molecule type" value="Genomic_DNA"/>
</dbReference>
<evidence type="ECO:0000256" key="1">
    <source>
        <dbReference type="SAM" id="Phobius"/>
    </source>
</evidence>
<feature type="transmembrane region" description="Helical" evidence="1">
    <location>
        <begin position="28"/>
        <end position="51"/>
    </location>
</feature>
<accession>A0A137NQ07</accession>
<name>A0A137NQ07_CONC2</name>
<evidence type="ECO:0000313" key="3">
    <source>
        <dbReference type="Proteomes" id="UP000070444"/>
    </source>
</evidence>
<proteinExistence type="predicted"/>
<keyword evidence="1" id="KW-1133">Transmembrane helix</keyword>
<evidence type="ECO:0000313" key="2">
    <source>
        <dbReference type="EMBL" id="KXN64827.1"/>
    </source>
</evidence>